<proteinExistence type="predicted"/>
<name>A0ABN1UFJ0_9ACTN</name>
<feature type="transmembrane region" description="Helical" evidence="1">
    <location>
        <begin position="106"/>
        <end position="123"/>
    </location>
</feature>
<keyword evidence="1" id="KW-0812">Transmembrane</keyword>
<accession>A0ABN1UFJ0</accession>
<evidence type="ECO:0000256" key="1">
    <source>
        <dbReference type="SAM" id="Phobius"/>
    </source>
</evidence>
<dbReference type="Proteomes" id="UP001499979">
    <property type="component" value="Unassembled WGS sequence"/>
</dbReference>
<dbReference type="InterPro" id="IPR012551">
    <property type="entry name" value="DUF1707_SHOCT-like"/>
</dbReference>
<feature type="transmembrane region" description="Helical" evidence="1">
    <location>
        <begin position="135"/>
        <end position="154"/>
    </location>
</feature>
<dbReference type="PANTHER" id="PTHR40763">
    <property type="entry name" value="MEMBRANE PROTEIN-RELATED"/>
    <property type="match status" value="1"/>
</dbReference>
<evidence type="ECO:0000259" key="2">
    <source>
        <dbReference type="Pfam" id="PF08044"/>
    </source>
</evidence>
<gene>
    <name evidence="3" type="ORF">GCM10009606_27800</name>
</gene>
<keyword evidence="1" id="KW-1133">Transmembrane helix</keyword>
<protein>
    <recommendedName>
        <fullName evidence="2">DUF1707 domain-containing protein</fullName>
    </recommendedName>
</protein>
<keyword evidence="4" id="KW-1185">Reference proteome</keyword>
<evidence type="ECO:0000313" key="4">
    <source>
        <dbReference type="Proteomes" id="UP001499979"/>
    </source>
</evidence>
<dbReference type="Pfam" id="PF08044">
    <property type="entry name" value="DUF1707"/>
    <property type="match status" value="1"/>
</dbReference>
<evidence type="ECO:0000313" key="3">
    <source>
        <dbReference type="EMBL" id="GAA1147395.1"/>
    </source>
</evidence>
<reference evidence="3 4" key="1">
    <citation type="journal article" date="2019" name="Int. J. Syst. Evol. Microbiol.">
        <title>The Global Catalogue of Microorganisms (GCM) 10K type strain sequencing project: providing services to taxonomists for standard genome sequencing and annotation.</title>
        <authorList>
            <consortium name="The Broad Institute Genomics Platform"/>
            <consortium name="The Broad Institute Genome Sequencing Center for Infectious Disease"/>
            <person name="Wu L."/>
            <person name="Ma J."/>
        </authorList>
    </citation>
    <scope>NUCLEOTIDE SEQUENCE [LARGE SCALE GENOMIC DNA]</scope>
    <source>
        <strain evidence="3 4">JCM 11813</strain>
    </source>
</reference>
<feature type="domain" description="DUF1707" evidence="2">
    <location>
        <begin position="21"/>
        <end position="72"/>
    </location>
</feature>
<organism evidence="3 4">
    <name type="scientific">Nocardioides aquiterrae</name>
    <dbReference type="NCBI Taxonomy" id="203799"/>
    <lineage>
        <taxon>Bacteria</taxon>
        <taxon>Bacillati</taxon>
        <taxon>Actinomycetota</taxon>
        <taxon>Actinomycetes</taxon>
        <taxon>Propionibacteriales</taxon>
        <taxon>Nocardioidaceae</taxon>
        <taxon>Nocardioides</taxon>
    </lineage>
</organism>
<keyword evidence="1" id="KW-0472">Membrane</keyword>
<sequence>MDREVWSSFTHDPRDARFAGIRASDSDRETVRQVLAEAYADGRLDRDEFDERSDRVRSVRVLGDLNPLLADLVAPQPRPGRSLAHVSRAEIEAMAERHWRSKRREASFSFLGASLVTTAIWFATSWRQGGFDPYFFWPAFVIALSLLNLVRTAMSHDEIVESEIRRLEKQRDKQQRPGWPRW</sequence>
<comment type="caution">
    <text evidence="3">The sequence shown here is derived from an EMBL/GenBank/DDBJ whole genome shotgun (WGS) entry which is preliminary data.</text>
</comment>
<dbReference type="RefSeq" id="WP_343908175.1">
    <property type="nucleotide sequence ID" value="NZ_BAAAJE010000014.1"/>
</dbReference>
<dbReference type="PANTHER" id="PTHR40763:SF4">
    <property type="entry name" value="DUF1707 DOMAIN-CONTAINING PROTEIN"/>
    <property type="match status" value="1"/>
</dbReference>
<dbReference type="EMBL" id="BAAAJE010000014">
    <property type="protein sequence ID" value="GAA1147395.1"/>
    <property type="molecule type" value="Genomic_DNA"/>
</dbReference>